<protein>
    <recommendedName>
        <fullName evidence="2">Peptidase M13 N-terminal domain-containing protein</fullName>
    </recommendedName>
</protein>
<feature type="non-terminal residue" evidence="3">
    <location>
        <position position="285"/>
    </location>
</feature>
<keyword evidence="1" id="KW-0812">Transmembrane</keyword>
<reference evidence="3 4" key="1">
    <citation type="submission" date="2024-04" db="EMBL/GenBank/DDBJ databases">
        <authorList>
            <consortium name="Genoscope - CEA"/>
            <person name="William W."/>
        </authorList>
    </citation>
    <scope>NUCLEOTIDE SEQUENCE [LARGE SCALE GENOMIC DNA]</scope>
</reference>
<dbReference type="PANTHER" id="PTHR11733">
    <property type="entry name" value="ZINC METALLOPROTEASE FAMILY M13 NEPRILYSIN-RELATED"/>
    <property type="match status" value="1"/>
</dbReference>
<dbReference type="Proteomes" id="UP001497497">
    <property type="component" value="Unassembled WGS sequence"/>
</dbReference>
<feature type="domain" description="Peptidase M13 N-terminal" evidence="2">
    <location>
        <begin position="90"/>
        <end position="283"/>
    </location>
</feature>
<evidence type="ECO:0000256" key="1">
    <source>
        <dbReference type="SAM" id="Phobius"/>
    </source>
</evidence>
<dbReference type="Pfam" id="PF05649">
    <property type="entry name" value="Peptidase_M13_N"/>
    <property type="match status" value="1"/>
</dbReference>
<gene>
    <name evidence="3" type="ORF">GSLYS_00014821001</name>
</gene>
<dbReference type="SUPFAM" id="SSF55486">
    <property type="entry name" value="Metalloproteases ('zincins'), catalytic domain"/>
    <property type="match status" value="1"/>
</dbReference>
<dbReference type="InterPro" id="IPR024079">
    <property type="entry name" value="MetalloPept_cat_dom_sf"/>
</dbReference>
<evidence type="ECO:0000313" key="4">
    <source>
        <dbReference type="Proteomes" id="UP001497497"/>
    </source>
</evidence>
<evidence type="ECO:0000313" key="3">
    <source>
        <dbReference type="EMBL" id="CAL1541179.1"/>
    </source>
</evidence>
<sequence length="285" mass="32228">MFTMAINNGVTNKGNSPLVYLTFVLGCLVMVLLLVNVYFFMLLGIGHASNAPDKPDESEKKVTTRPVCTTKECVEISATILGKIDWSVNPCVDMYQFACGQHNSKESTPLNIPTLHIFVNRFKEDISKILSSHDTRLYGRESSALAKMKKYHRLCTDEERISLNFKSKILQLISDAGSWTLTEENVKPFESSTWSLQKTLVKMNKMDVWPLFKVEVVKRWREVGSSTPEHFIALNVGKWSSFETGIYDEKKIEELAHLTAALGGDPLTVRQKIKQVLEFSTELIS</sequence>
<dbReference type="GO" id="GO:0004222">
    <property type="term" value="F:metalloendopeptidase activity"/>
    <property type="evidence" value="ECO:0007669"/>
    <property type="project" value="InterPro"/>
</dbReference>
<proteinExistence type="predicted"/>
<dbReference type="EMBL" id="CAXITT010000418">
    <property type="protein sequence ID" value="CAL1541179.1"/>
    <property type="molecule type" value="Genomic_DNA"/>
</dbReference>
<evidence type="ECO:0000259" key="2">
    <source>
        <dbReference type="Pfam" id="PF05649"/>
    </source>
</evidence>
<dbReference type="PANTHER" id="PTHR11733:SF241">
    <property type="entry name" value="GH26575P-RELATED"/>
    <property type="match status" value="1"/>
</dbReference>
<feature type="transmembrane region" description="Helical" evidence="1">
    <location>
        <begin position="20"/>
        <end position="45"/>
    </location>
</feature>
<keyword evidence="1" id="KW-1133">Transmembrane helix</keyword>
<dbReference type="InterPro" id="IPR042089">
    <property type="entry name" value="Peptidase_M13_dom_2"/>
</dbReference>
<dbReference type="InterPro" id="IPR008753">
    <property type="entry name" value="Peptidase_M13_N"/>
</dbReference>
<dbReference type="InterPro" id="IPR000718">
    <property type="entry name" value="Peptidase_M13"/>
</dbReference>
<dbReference type="Gene3D" id="1.10.1380.10">
    <property type="entry name" value="Neutral endopeptidase , domain2"/>
    <property type="match status" value="1"/>
</dbReference>
<dbReference type="Gene3D" id="3.40.390.10">
    <property type="entry name" value="Collagenase (Catalytic Domain)"/>
    <property type="match status" value="1"/>
</dbReference>
<keyword evidence="4" id="KW-1185">Reference proteome</keyword>
<accession>A0AAV2I9L7</accession>
<dbReference type="GO" id="GO:0005886">
    <property type="term" value="C:plasma membrane"/>
    <property type="evidence" value="ECO:0007669"/>
    <property type="project" value="TreeGrafter"/>
</dbReference>
<organism evidence="3 4">
    <name type="scientific">Lymnaea stagnalis</name>
    <name type="common">Great pond snail</name>
    <name type="synonym">Helix stagnalis</name>
    <dbReference type="NCBI Taxonomy" id="6523"/>
    <lineage>
        <taxon>Eukaryota</taxon>
        <taxon>Metazoa</taxon>
        <taxon>Spiralia</taxon>
        <taxon>Lophotrochozoa</taxon>
        <taxon>Mollusca</taxon>
        <taxon>Gastropoda</taxon>
        <taxon>Heterobranchia</taxon>
        <taxon>Euthyneura</taxon>
        <taxon>Panpulmonata</taxon>
        <taxon>Hygrophila</taxon>
        <taxon>Lymnaeoidea</taxon>
        <taxon>Lymnaeidae</taxon>
        <taxon>Lymnaea</taxon>
    </lineage>
</organism>
<keyword evidence="1" id="KW-0472">Membrane</keyword>
<comment type="caution">
    <text evidence="3">The sequence shown here is derived from an EMBL/GenBank/DDBJ whole genome shotgun (WGS) entry which is preliminary data.</text>
</comment>
<dbReference type="AlphaFoldDB" id="A0AAV2I9L7"/>
<dbReference type="GO" id="GO:0016485">
    <property type="term" value="P:protein processing"/>
    <property type="evidence" value="ECO:0007669"/>
    <property type="project" value="TreeGrafter"/>
</dbReference>
<name>A0AAV2I9L7_LYMST</name>
<dbReference type="PROSITE" id="PS51885">
    <property type="entry name" value="NEPRILYSIN"/>
    <property type="match status" value="1"/>
</dbReference>